<dbReference type="Gene3D" id="3.60.15.10">
    <property type="entry name" value="Ribonuclease Z/Hydroxyacylglutathione hydrolase-like"/>
    <property type="match status" value="1"/>
</dbReference>
<dbReference type="InterPro" id="IPR036866">
    <property type="entry name" value="RibonucZ/Hydroxyglut_hydro"/>
</dbReference>
<name>A0A538TDC9_UNCEI</name>
<sequence length="289" mass="32233">MNTLQGLNPEALKWEVFVTPGIPIIARDRPAGVQETYFQAMAATLIYGKRDAVLVDAFMTVEQASALANWVTSKNKNLTTIYITHGHGDHWFGVGTLLERFPNAGIVATPNTVQVMRQNASPEALRTAWGAAFPGQIPENLVIAKELEGDVIKLEGRELRVVELGHTDTDHTTCLHVPSIGLVVAGDAAYNDVHLYLAESNVRNRQEWIAALRKIESLEPRAVVASHKRPENDDNPRIIEETRNYIRDFDRLAETTTTAQELYDKMLELYPSRINPGWALWSSARAVKP</sequence>
<dbReference type="GO" id="GO:0016787">
    <property type="term" value="F:hydrolase activity"/>
    <property type="evidence" value="ECO:0007669"/>
    <property type="project" value="UniProtKB-KW"/>
</dbReference>
<dbReference type="AlphaFoldDB" id="A0A538TDC9"/>
<dbReference type="PANTHER" id="PTHR42951:SF14">
    <property type="entry name" value="METALLO-BETA-LACTAMASE SUPERFAMILY PROTEIN"/>
    <property type="match status" value="1"/>
</dbReference>
<dbReference type="SMART" id="SM00849">
    <property type="entry name" value="Lactamase_B"/>
    <property type="match status" value="1"/>
</dbReference>
<dbReference type="InterPro" id="IPR001279">
    <property type="entry name" value="Metallo-B-lactamas"/>
</dbReference>
<dbReference type="SUPFAM" id="SSF56281">
    <property type="entry name" value="Metallo-hydrolase/oxidoreductase"/>
    <property type="match status" value="1"/>
</dbReference>
<dbReference type="Pfam" id="PF00753">
    <property type="entry name" value="Lactamase_B"/>
    <property type="match status" value="1"/>
</dbReference>
<evidence type="ECO:0000313" key="2">
    <source>
        <dbReference type="EMBL" id="TMQ61640.1"/>
    </source>
</evidence>
<keyword evidence="2" id="KW-0378">Hydrolase</keyword>
<evidence type="ECO:0000259" key="1">
    <source>
        <dbReference type="SMART" id="SM00849"/>
    </source>
</evidence>
<organism evidence="2 3">
    <name type="scientific">Eiseniibacteriota bacterium</name>
    <dbReference type="NCBI Taxonomy" id="2212470"/>
    <lineage>
        <taxon>Bacteria</taxon>
        <taxon>Candidatus Eiseniibacteriota</taxon>
    </lineage>
</organism>
<comment type="caution">
    <text evidence="2">The sequence shown here is derived from an EMBL/GenBank/DDBJ whole genome shotgun (WGS) entry which is preliminary data.</text>
</comment>
<feature type="domain" description="Metallo-beta-lactamase" evidence="1">
    <location>
        <begin position="40"/>
        <end position="227"/>
    </location>
</feature>
<proteinExistence type="predicted"/>
<protein>
    <submittedName>
        <fullName evidence="2">MBL fold metallo-hydrolase</fullName>
    </submittedName>
</protein>
<dbReference type="Proteomes" id="UP000316609">
    <property type="component" value="Unassembled WGS sequence"/>
</dbReference>
<dbReference type="EMBL" id="VBOY01000166">
    <property type="protein sequence ID" value="TMQ61640.1"/>
    <property type="molecule type" value="Genomic_DNA"/>
</dbReference>
<accession>A0A538TDC9</accession>
<reference evidence="2 3" key="1">
    <citation type="journal article" date="2019" name="Nat. Microbiol.">
        <title>Mediterranean grassland soil C-N compound turnover is dependent on rainfall and depth, and is mediated by genomically divergent microorganisms.</title>
        <authorList>
            <person name="Diamond S."/>
            <person name="Andeer P.F."/>
            <person name="Li Z."/>
            <person name="Crits-Christoph A."/>
            <person name="Burstein D."/>
            <person name="Anantharaman K."/>
            <person name="Lane K.R."/>
            <person name="Thomas B.C."/>
            <person name="Pan C."/>
            <person name="Northen T.R."/>
            <person name="Banfield J.F."/>
        </authorList>
    </citation>
    <scope>NUCLEOTIDE SEQUENCE [LARGE SCALE GENOMIC DNA]</scope>
    <source>
        <strain evidence="2">WS_8</strain>
    </source>
</reference>
<gene>
    <name evidence="2" type="ORF">E6K78_12575</name>
</gene>
<evidence type="ECO:0000313" key="3">
    <source>
        <dbReference type="Proteomes" id="UP000316609"/>
    </source>
</evidence>
<dbReference type="PANTHER" id="PTHR42951">
    <property type="entry name" value="METALLO-BETA-LACTAMASE DOMAIN-CONTAINING"/>
    <property type="match status" value="1"/>
</dbReference>
<dbReference type="CDD" id="cd07739">
    <property type="entry name" value="metallo-hydrolase-like_MBL-fold"/>
    <property type="match status" value="1"/>
</dbReference>
<dbReference type="InterPro" id="IPR050855">
    <property type="entry name" value="NDM-1-like"/>
</dbReference>